<proteinExistence type="predicted"/>
<reference evidence="3" key="1">
    <citation type="submission" date="2020-11" db="EMBL/GenBank/DDBJ databases">
        <title>Sequencing the genomes of 1000 actinobacteria strains.</title>
        <authorList>
            <person name="Klenk H.-P."/>
        </authorList>
    </citation>
    <scope>NUCLEOTIDE SEQUENCE</scope>
    <source>
        <strain evidence="3">DSM 45356</strain>
    </source>
</reference>
<dbReference type="GO" id="GO:0005524">
    <property type="term" value="F:ATP binding"/>
    <property type="evidence" value="ECO:0007669"/>
    <property type="project" value="InterPro"/>
</dbReference>
<dbReference type="InterPro" id="IPR041685">
    <property type="entry name" value="AAA_GajA/Old/RecF-like"/>
</dbReference>
<dbReference type="EMBL" id="JADOUF010000001">
    <property type="protein sequence ID" value="MBG6141492.1"/>
    <property type="molecule type" value="Genomic_DNA"/>
</dbReference>
<dbReference type="InterPro" id="IPR051396">
    <property type="entry name" value="Bact_Antivir_Def_Nuclease"/>
</dbReference>
<dbReference type="Pfam" id="PF13175">
    <property type="entry name" value="AAA_15"/>
    <property type="match status" value="1"/>
</dbReference>
<dbReference type="GO" id="GO:0016887">
    <property type="term" value="F:ATP hydrolysis activity"/>
    <property type="evidence" value="ECO:0007669"/>
    <property type="project" value="InterPro"/>
</dbReference>
<name>A0A8J7KU57_9ACTN</name>
<dbReference type="PANTHER" id="PTHR43581">
    <property type="entry name" value="ATP/GTP PHOSPHATASE"/>
    <property type="match status" value="1"/>
</dbReference>
<evidence type="ECO:0000259" key="1">
    <source>
        <dbReference type="Pfam" id="PF13175"/>
    </source>
</evidence>
<dbReference type="Pfam" id="PF13304">
    <property type="entry name" value="AAA_21"/>
    <property type="match status" value="1"/>
</dbReference>
<evidence type="ECO:0000313" key="3">
    <source>
        <dbReference type="EMBL" id="MBG6141492.1"/>
    </source>
</evidence>
<gene>
    <name evidence="3" type="ORF">IW245_007686</name>
</gene>
<dbReference type="Gene3D" id="3.40.50.300">
    <property type="entry name" value="P-loop containing nucleotide triphosphate hydrolases"/>
    <property type="match status" value="2"/>
</dbReference>
<comment type="caution">
    <text evidence="3">The sequence shown here is derived from an EMBL/GenBank/DDBJ whole genome shotgun (WGS) entry which is preliminary data.</text>
</comment>
<keyword evidence="4" id="KW-1185">Reference proteome</keyword>
<dbReference type="Proteomes" id="UP000622552">
    <property type="component" value="Unassembled WGS sequence"/>
</dbReference>
<dbReference type="AlphaFoldDB" id="A0A8J7KU57"/>
<accession>A0A8J7KU57</accession>
<evidence type="ECO:0000259" key="2">
    <source>
        <dbReference type="Pfam" id="PF13304"/>
    </source>
</evidence>
<feature type="domain" description="Endonuclease GajA/Old nuclease/RecF-like AAA" evidence="1">
    <location>
        <begin position="1"/>
        <end position="47"/>
    </location>
</feature>
<dbReference type="RefSeq" id="WP_197007894.1">
    <property type="nucleotide sequence ID" value="NZ_BONS01000013.1"/>
</dbReference>
<organism evidence="3 4">
    <name type="scientific">Longispora fulva</name>
    <dbReference type="NCBI Taxonomy" id="619741"/>
    <lineage>
        <taxon>Bacteria</taxon>
        <taxon>Bacillati</taxon>
        <taxon>Actinomycetota</taxon>
        <taxon>Actinomycetes</taxon>
        <taxon>Micromonosporales</taxon>
        <taxon>Micromonosporaceae</taxon>
        <taxon>Longispora</taxon>
    </lineage>
</organism>
<dbReference type="InterPro" id="IPR003959">
    <property type="entry name" value="ATPase_AAA_core"/>
</dbReference>
<dbReference type="InterPro" id="IPR027417">
    <property type="entry name" value="P-loop_NTPase"/>
</dbReference>
<evidence type="ECO:0000313" key="4">
    <source>
        <dbReference type="Proteomes" id="UP000622552"/>
    </source>
</evidence>
<feature type="domain" description="ATPase AAA-type core" evidence="2">
    <location>
        <begin position="260"/>
        <end position="378"/>
    </location>
</feature>
<protein>
    <submittedName>
        <fullName evidence="3">Putative ATPase</fullName>
    </submittedName>
</protein>
<sequence>MRLINARITSYRSVEDSEEFTVEPNVTCLVGKNESGKTTILQALHRLNPAEPAEPFDEVVDYPARLTRQRKQWAQADRIPVVVATFEYDDLEVKQIEEELGFGALTSPEVTVTIGYRDDSRTVAHAVDEPTVVGNLVAGLGLPPVGTVAELRAMLEGREEQTEETGAVLDRIRAWRDGDVAHHLADAYAAPRLPALMYFSDYDIMPGKVSVPDLILRRDADELEPGERSLLSLLRMAGVAPEDFLEPGRHEQLIRELENASNIISDEVFDYWSQNDELEVRLEVLPAADGPLLQIRVHNRRHRASVPFDNRSRGFVWFFSFLAYFSELDAGDRDVIVLLDEPGLSLHGRAQEDLLRLIDERLAPTHQVLYTTHSPFMISPDHLHRVRTVIDHDRAGTKVSADLAAADSDTAFPLLAGMGIGMTGSLFVGEHTLLLEGPSDLIYVDVLSDTLDSHRRDGLDPRWTKAPTGGAGALATFAALLGANRLHVAVIVDAQTRNSRAVRRLRDNGQLGKGGLIDIGEFTGTPDADIEDLFEADFYLDLVNLAYAKELPAPLGVADLPAVRTRIVDQVRAHFAQHDLAGGRFNHFRPAAALLKHQATLVPKISVGTLNRASRLFGRLNRQLP</sequence>
<dbReference type="SUPFAM" id="SSF52540">
    <property type="entry name" value="P-loop containing nucleoside triphosphate hydrolases"/>
    <property type="match status" value="1"/>
</dbReference>
<dbReference type="PANTHER" id="PTHR43581:SF3">
    <property type="entry name" value="AAA+ ATPASE DOMAIN-CONTAINING PROTEIN"/>
    <property type="match status" value="1"/>
</dbReference>